<protein>
    <recommendedName>
        <fullName evidence="1">UPF0276 protein CHT98_18325</fullName>
    </recommendedName>
</protein>
<geneLocation type="plasmid" evidence="2">
    <name>unnamed</name>
</geneLocation>
<sequence>MHAAPDAPRAVSPLPARAGVGLRHRHVAEFLTMRPAVAWIEVHSETYLAAGGPRLTALEAIRRDYPLSGHGVGLSLGSADGVDPNHLDRLAALYARLQPELVSEHLAWSSAGGTYLNDLLPLPYTEEALDTVRRNVERVQERLKRPILVENPSRYLTFGASAIPEAEFLAELARRTGCGLLLDVNNIHVSAHNVGLDPRAYLDAIPPEAVGEIHVAGHAVHDTGRGTLLIDDHGSPVADPVWDLLDEALRRTGPRPVLVEWDTHVPDLPVLLAEAGRADRSLHAVTEGACHAA</sequence>
<dbReference type="PANTHER" id="PTHR42194:SF1">
    <property type="entry name" value="UPF0276 PROTEIN HI_1600"/>
    <property type="match status" value="1"/>
</dbReference>
<dbReference type="PANTHER" id="PTHR42194">
    <property type="entry name" value="UPF0276 PROTEIN HI_1600"/>
    <property type="match status" value="1"/>
</dbReference>
<evidence type="ECO:0000313" key="3">
    <source>
        <dbReference type="Proteomes" id="UP000215367"/>
    </source>
</evidence>
<gene>
    <name evidence="2" type="ORF">CHT98_18325</name>
</gene>
<reference evidence="2 3" key="1">
    <citation type="submission" date="2017-07" db="EMBL/GenBank/DDBJ databases">
        <title>Whole genome sequence of Azospirillum brasilense 2A1, a potential biofertilizer strain.</title>
        <authorList>
            <person name="Fontana C.A."/>
            <person name="Toffoli L.M."/>
            <person name="Salazar S.M."/>
            <person name="Puglisi E."/>
            <person name="Pedraza R."/>
            <person name="Bassi D."/>
            <person name="Cocconcelli P.S."/>
        </authorList>
    </citation>
    <scope>NUCLEOTIDE SEQUENCE [LARGE SCALE GENOMIC DNA]</scope>
    <source>
        <strain evidence="2 3">2A1</strain>
        <plasmid evidence="2">unnamed</plasmid>
    </source>
</reference>
<comment type="similarity">
    <text evidence="1">Belongs to the UPF0276 family.</text>
</comment>
<evidence type="ECO:0000313" key="2">
    <source>
        <dbReference type="EMBL" id="OYD82852.1"/>
    </source>
</evidence>
<comment type="caution">
    <text evidence="2">The sequence shown here is derived from an EMBL/GenBank/DDBJ whole genome shotgun (WGS) entry which is preliminary data.</text>
</comment>
<accession>A0A235HAV5</accession>
<evidence type="ECO:0000256" key="1">
    <source>
        <dbReference type="HAMAP-Rule" id="MF_00697"/>
    </source>
</evidence>
<keyword evidence="2" id="KW-0614">Plasmid</keyword>
<proteinExistence type="inferred from homology"/>
<dbReference type="AlphaFoldDB" id="A0A235HAV5"/>
<dbReference type="Pfam" id="PF05114">
    <property type="entry name" value="MbnB_TglH_ChrH"/>
    <property type="match status" value="1"/>
</dbReference>
<dbReference type="InterPro" id="IPR007801">
    <property type="entry name" value="MbnB/TglH/ChrH"/>
</dbReference>
<dbReference type="Gene3D" id="3.20.20.150">
    <property type="entry name" value="Divalent-metal-dependent TIM barrel enzymes"/>
    <property type="match status" value="1"/>
</dbReference>
<name>A0A235HAV5_AZOBR</name>
<dbReference type="NCBIfam" id="NF003818">
    <property type="entry name" value="PRK05409.1"/>
    <property type="match status" value="1"/>
</dbReference>
<dbReference type="HAMAP" id="MF_00697">
    <property type="entry name" value="UPF0276"/>
    <property type="match status" value="1"/>
</dbReference>
<dbReference type="Proteomes" id="UP000215367">
    <property type="component" value="Unassembled WGS sequence"/>
</dbReference>
<organism evidence="2 3">
    <name type="scientific">Azospirillum brasilense</name>
    <dbReference type="NCBI Taxonomy" id="192"/>
    <lineage>
        <taxon>Bacteria</taxon>
        <taxon>Pseudomonadati</taxon>
        <taxon>Pseudomonadota</taxon>
        <taxon>Alphaproteobacteria</taxon>
        <taxon>Rhodospirillales</taxon>
        <taxon>Azospirillaceae</taxon>
        <taxon>Azospirillum</taxon>
    </lineage>
</organism>
<dbReference type="RefSeq" id="WP_094304939.1">
    <property type="nucleotide sequence ID" value="NZ_NOWT01000018.1"/>
</dbReference>
<dbReference type="InterPro" id="IPR036237">
    <property type="entry name" value="Xyl_isomerase-like_sf"/>
</dbReference>
<dbReference type="EMBL" id="NOWT01000018">
    <property type="protein sequence ID" value="OYD82852.1"/>
    <property type="molecule type" value="Genomic_DNA"/>
</dbReference>
<dbReference type="SUPFAM" id="SSF51658">
    <property type="entry name" value="Xylose isomerase-like"/>
    <property type="match status" value="1"/>
</dbReference>